<proteinExistence type="predicted"/>
<sequence>MSFPGRLLLSPRHFLRRSAPPAFSCPHSLRFHSSRSDHSTSSSVDQTTKTTPISSSTSSLQAPQEPSAEDVERPKPPPYLPRPLGVNDPPTTRPPTEQEKLAKLVDEQARLQERKHLISEVSRGYYHDWNQLRHNGNKLWTAPPSLIQDQVSAPIHNFLPTNNKRKKRALFFPNISGVALSNKETKHTTDIFADKVSILAVESTRMSEVSEPSFRTRTKLTNRSEINTKIMLKEHTRSFYGEPLRMLSEESHLQLVRLNVQENRLKSWLVSLFINNLRKTVPARQHATYILTNQSLEYVREPLGMVNKLLGYVYLVDSNMKVRWAGCGFSNADEVAALFSGTRTLLHRLKENNK</sequence>
<comment type="caution">
    <text evidence="2">The sequence shown here is derived from an EMBL/GenBank/DDBJ whole genome shotgun (WGS) entry which is preliminary data.</text>
</comment>
<dbReference type="AlphaFoldDB" id="A0A0L6UTC1"/>
<dbReference type="VEuPathDB" id="FungiDB:VP01_382g1"/>
<dbReference type="EMBL" id="LAVV01008868">
    <property type="protein sequence ID" value="KNZ51744.1"/>
    <property type="molecule type" value="Genomic_DNA"/>
</dbReference>
<evidence type="ECO:0000313" key="3">
    <source>
        <dbReference type="Proteomes" id="UP000037035"/>
    </source>
</evidence>
<protein>
    <recommendedName>
        <fullName evidence="4">Mitochondrial ATPase complex subunit ATP10</fullName>
    </recommendedName>
</protein>
<feature type="region of interest" description="Disordered" evidence="1">
    <location>
        <begin position="17"/>
        <end position="97"/>
    </location>
</feature>
<dbReference type="PANTHER" id="PTHR28106:SF1">
    <property type="entry name" value="MITOCHONDRIAL ATPASE COMPLEX SUBUNIT ATP10"/>
    <property type="match status" value="1"/>
</dbReference>
<evidence type="ECO:0008006" key="4">
    <source>
        <dbReference type="Google" id="ProtNLM"/>
    </source>
</evidence>
<dbReference type="OrthoDB" id="17089at2759"/>
<accession>A0A0L6UTC1</accession>
<dbReference type="Proteomes" id="UP000037035">
    <property type="component" value="Unassembled WGS sequence"/>
</dbReference>
<dbReference type="STRING" id="27349.A0A0L6UTC1"/>
<organism evidence="2 3">
    <name type="scientific">Puccinia sorghi</name>
    <dbReference type="NCBI Taxonomy" id="27349"/>
    <lineage>
        <taxon>Eukaryota</taxon>
        <taxon>Fungi</taxon>
        <taxon>Dikarya</taxon>
        <taxon>Basidiomycota</taxon>
        <taxon>Pucciniomycotina</taxon>
        <taxon>Pucciniomycetes</taxon>
        <taxon>Pucciniales</taxon>
        <taxon>Pucciniaceae</taxon>
        <taxon>Puccinia</taxon>
    </lineage>
</organism>
<feature type="compositionally biased region" description="Low complexity" evidence="1">
    <location>
        <begin position="39"/>
        <end position="59"/>
    </location>
</feature>
<keyword evidence="3" id="KW-1185">Reference proteome</keyword>
<gene>
    <name evidence="2" type="ORF">VP01_382g1</name>
</gene>
<dbReference type="Pfam" id="PF05176">
    <property type="entry name" value="ATP-synt_10"/>
    <property type="match status" value="1"/>
</dbReference>
<reference evidence="2 3" key="1">
    <citation type="submission" date="2015-08" db="EMBL/GenBank/DDBJ databases">
        <title>Next Generation Sequencing and Analysis of the Genome of Puccinia sorghi L Schw, the Causal Agent of Maize Common Rust.</title>
        <authorList>
            <person name="Rochi L."/>
            <person name="Burguener G."/>
            <person name="Darino M."/>
            <person name="Turjanski A."/>
            <person name="Kreff E."/>
            <person name="Dieguez M.J."/>
            <person name="Sacco F."/>
        </authorList>
    </citation>
    <scope>NUCLEOTIDE SEQUENCE [LARGE SCALE GENOMIC DNA]</scope>
    <source>
        <strain evidence="2 3">RO10H11247</strain>
    </source>
</reference>
<dbReference type="GO" id="GO:0005743">
    <property type="term" value="C:mitochondrial inner membrane"/>
    <property type="evidence" value="ECO:0007669"/>
    <property type="project" value="TreeGrafter"/>
</dbReference>
<evidence type="ECO:0000256" key="1">
    <source>
        <dbReference type="SAM" id="MobiDB-lite"/>
    </source>
</evidence>
<dbReference type="InterPro" id="IPR007849">
    <property type="entry name" value="ATP10"/>
</dbReference>
<dbReference type="PANTHER" id="PTHR28106">
    <property type="entry name" value="MITOCHONDRIAL ATPASE COMPLEX SUBUNIT ATP10"/>
    <property type="match status" value="1"/>
</dbReference>
<dbReference type="GO" id="GO:0033615">
    <property type="term" value="P:mitochondrial proton-transporting ATP synthase complex assembly"/>
    <property type="evidence" value="ECO:0007669"/>
    <property type="project" value="TreeGrafter"/>
</dbReference>
<evidence type="ECO:0000313" key="2">
    <source>
        <dbReference type="EMBL" id="KNZ51744.1"/>
    </source>
</evidence>
<name>A0A0L6UTC1_9BASI</name>